<evidence type="ECO:0000256" key="2">
    <source>
        <dbReference type="ARBA" id="ARBA00023163"/>
    </source>
</evidence>
<dbReference type="Gene3D" id="3.40.50.880">
    <property type="match status" value="1"/>
</dbReference>
<dbReference type="GO" id="GO:0043565">
    <property type="term" value="F:sequence-specific DNA binding"/>
    <property type="evidence" value="ECO:0007669"/>
    <property type="project" value="InterPro"/>
</dbReference>
<dbReference type="PANTHER" id="PTHR43130:SF3">
    <property type="entry name" value="HTH-TYPE TRANSCRIPTIONAL REGULATOR RV1931C"/>
    <property type="match status" value="1"/>
</dbReference>
<reference evidence="4" key="2">
    <citation type="submission" date="2020-09" db="EMBL/GenBank/DDBJ databases">
        <authorList>
            <person name="Sun Q."/>
            <person name="Sedlacek I."/>
        </authorList>
    </citation>
    <scope>NUCLEOTIDE SEQUENCE</scope>
    <source>
        <strain evidence="4">CCM 7664</strain>
    </source>
</reference>
<evidence type="ECO:0000259" key="3">
    <source>
        <dbReference type="PROSITE" id="PS01124"/>
    </source>
</evidence>
<accession>A0A8J3AUZ0</accession>
<evidence type="ECO:0000256" key="1">
    <source>
        <dbReference type="ARBA" id="ARBA00023015"/>
    </source>
</evidence>
<dbReference type="InterPro" id="IPR018060">
    <property type="entry name" value="HTH_AraC"/>
</dbReference>
<dbReference type="SUPFAM" id="SSF46689">
    <property type="entry name" value="Homeodomain-like"/>
    <property type="match status" value="2"/>
</dbReference>
<dbReference type="PROSITE" id="PS01124">
    <property type="entry name" value="HTH_ARAC_FAMILY_2"/>
    <property type="match status" value="1"/>
</dbReference>
<comment type="caution">
    <text evidence="4">The sequence shown here is derived from an EMBL/GenBank/DDBJ whole genome shotgun (WGS) entry which is preliminary data.</text>
</comment>
<dbReference type="Pfam" id="PF01965">
    <property type="entry name" value="DJ-1_PfpI"/>
    <property type="match status" value="1"/>
</dbReference>
<dbReference type="RefSeq" id="WP_188419729.1">
    <property type="nucleotide sequence ID" value="NZ_BMDP01000001.1"/>
</dbReference>
<feature type="domain" description="HTH araC/xylS-type" evidence="3">
    <location>
        <begin position="217"/>
        <end position="315"/>
    </location>
</feature>
<dbReference type="SUPFAM" id="SSF52317">
    <property type="entry name" value="Class I glutamine amidotransferase-like"/>
    <property type="match status" value="1"/>
</dbReference>
<dbReference type="InterPro" id="IPR052158">
    <property type="entry name" value="INH-QAR"/>
</dbReference>
<dbReference type="CDD" id="cd03137">
    <property type="entry name" value="GATase1_AraC_1"/>
    <property type="match status" value="1"/>
</dbReference>
<keyword evidence="1" id="KW-0805">Transcription regulation</keyword>
<proteinExistence type="predicted"/>
<dbReference type="InterPro" id="IPR009057">
    <property type="entry name" value="Homeodomain-like_sf"/>
</dbReference>
<dbReference type="PANTHER" id="PTHR43130">
    <property type="entry name" value="ARAC-FAMILY TRANSCRIPTIONAL REGULATOR"/>
    <property type="match status" value="1"/>
</dbReference>
<dbReference type="Pfam" id="PF12833">
    <property type="entry name" value="HTH_18"/>
    <property type="match status" value="1"/>
</dbReference>
<dbReference type="Proteomes" id="UP000627205">
    <property type="component" value="Unassembled WGS sequence"/>
</dbReference>
<dbReference type="EMBL" id="BMDP01000001">
    <property type="protein sequence ID" value="GGI53695.1"/>
    <property type="molecule type" value="Genomic_DNA"/>
</dbReference>
<sequence length="325" mass="35562">MPSVAILVFPGVQALDVTGPLDVFAEANRILPPERQYRLDVLGTERGLIPCSNGLPIAAHRHYSEVDEHYDLLLVAGGPALPQQTRDESVCNWLRHAARRSGRHGSICNGAFLLGHAGLLDGRTVTTHWNDAAALADMFPQARVDADRIFLQDEQLVTSAGVTAGIDLSLFLLSADCGPEVSLHVARRLVVFTQRQGGQSQFSPYLTPYVEESSPVAIALQYVLEHLTESLTVESLAAVVSMSPRNFARVFARDAKTTPAEFIESARLDAARALLETTSEPLKTVAWRCGFRTPDQMRQVFVKRLGITALQYRANFAAFGKTARP</sequence>
<dbReference type="InterPro" id="IPR002818">
    <property type="entry name" value="DJ-1/PfpI"/>
</dbReference>
<dbReference type="Gene3D" id="1.10.10.60">
    <property type="entry name" value="Homeodomain-like"/>
    <property type="match status" value="1"/>
</dbReference>
<dbReference type="SMART" id="SM00342">
    <property type="entry name" value="HTH_ARAC"/>
    <property type="match status" value="1"/>
</dbReference>
<protein>
    <submittedName>
        <fullName evidence="4">Transcriptional regulator</fullName>
    </submittedName>
</protein>
<dbReference type="AlphaFoldDB" id="A0A8J3AUZ0"/>
<dbReference type="InterPro" id="IPR029062">
    <property type="entry name" value="Class_I_gatase-like"/>
</dbReference>
<gene>
    <name evidence="4" type="ORF">GCM10011430_08690</name>
</gene>
<reference evidence="4" key="1">
    <citation type="journal article" date="2014" name="Int. J. Syst. Evol. Microbiol.">
        <title>Complete genome sequence of Corynebacterium casei LMG S-19264T (=DSM 44701T), isolated from a smear-ripened cheese.</title>
        <authorList>
            <consortium name="US DOE Joint Genome Institute (JGI-PGF)"/>
            <person name="Walter F."/>
            <person name="Albersmeier A."/>
            <person name="Kalinowski J."/>
            <person name="Ruckert C."/>
        </authorList>
    </citation>
    <scope>NUCLEOTIDE SEQUENCE</scope>
    <source>
        <strain evidence="4">CCM 7664</strain>
    </source>
</reference>
<evidence type="ECO:0000313" key="5">
    <source>
        <dbReference type="Proteomes" id="UP000627205"/>
    </source>
</evidence>
<organism evidence="4 5">
    <name type="scientific">Oxalicibacterium solurbis</name>
    <dbReference type="NCBI Taxonomy" id="69280"/>
    <lineage>
        <taxon>Bacteria</taxon>
        <taxon>Pseudomonadati</taxon>
        <taxon>Pseudomonadota</taxon>
        <taxon>Betaproteobacteria</taxon>
        <taxon>Burkholderiales</taxon>
        <taxon>Oxalobacteraceae</taxon>
        <taxon>Oxalicibacterium</taxon>
    </lineage>
</organism>
<keyword evidence="2" id="KW-0804">Transcription</keyword>
<keyword evidence="5" id="KW-1185">Reference proteome</keyword>
<name>A0A8J3AUZ0_9BURK</name>
<dbReference type="GO" id="GO:0003700">
    <property type="term" value="F:DNA-binding transcription factor activity"/>
    <property type="evidence" value="ECO:0007669"/>
    <property type="project" value="InterPro"/>
</dbReference>
<evidence type="ECO:0000313" key="4">
    <source>
        <dbReference type="EMBL" id="GGI53695.1"/>
    </source>
</evidence>